<evidence type="ECO:0000313" key="3">
    <source>
        <dbReference type="EMBL" id="BCR04524.1"/>
    </source>
</evidence>
<dbReference type="PROSITE" id="PS50112">
    <property type="entry name" value="PAS"/>
    <property type="match status" value="1"/>
</dbReference>
<reference evidence="3 4" key="1">
    <citation type="journal article" date="2016" name="C (Basel)">
        <title>Selective Growth of and Electricity Production by Marine Exoelectrogenic Bacteria in Self-Aggregated Hydrogel of Microbially Reduced Graphene Oxide.</title>
        <authorList>
            <person name="Yoshida N."/>
            <person name="Goto Y."/>
            <person name="Miyata Y."/>
        </authorList>
    </citation>
    <scope>NUCLEOTIDE SEQUENCE [LARGE SCALE GENOMIC DNA]</scope>
    <source>
        <strain evidence="3 4">NIT-T3</strain>
    </source>
</reference>
<reference evidence="3 4" key="2">
    <citation type="journal article" date="2021" name="Int. J. Syst. Evol. Microbiol.">
        <title>Isolation and Polyphasic Characterization of Desulfuromonas versatilis sp. Nov., an Electrogenic Bacteria Capable of Versatile Metabolism Isolated from a Graphene Oxide-Reducing Enrichment Culture.</title>
        <authorList>
            <person name="Xie L."/>
            <person name="Yoshida N."/>
            <person name="Ishii S."/>
            <person name="Meng L."/>
        </authorList>
    </citation>
    <scope>NUCLEOTIDE SEQUENCE [LARGE SCALE GENOMIC DNA]</scope>
    <source>
        <strain evidence="3 4">NIT-T3</strain>
    </source>
</reference>
<gene>
    <name evidence="3" type="ORF">DESUT3_15930</name>
</gene>
<dbReference type="InterPro" id="IPR052155">
    <property type="entry name" value="Biofilm_reg_signaling"/>
</dbReference>
<dbReference type="InterPro" id="IPR000014">
    <property type="entry name" value="PAS"/>
</dbReference>
<feature type="domain" description="PAC" evidence="2">
    <location>
        <begin position="78"/>
        <end position="130"/>
    </location>
</feature>
<dbReference type="PROSITE" id="PS50113">
    <property type="entry name" value="PAC"/>
    <property type="match status" value="1"/>
</dbReference>
<dbReference type="PANTHER" id="PTHR44757">
    <property type="entry name" value="DIGUANYLATE CYCLASE DGCP"/>
    <property type="match status" value="1"/>
</dbReference>
<evidence type="ECO:0000313" key="4">
    <source>
        <dbReference type="Proteomes" id="UP001319827"/>
    </source>
</evidence>
<keyword evidence="3" id="KW-0418">Kinase</keyword>
<proteinExistence type="predicted"/>
<dbReference type="InterPro" id="IPR000700">
    <property type="entry name" value="PAS-assoc_C"/>
</dbReference>
<keyword evidence="3" id="KW-0808">Transferase</keyword>
<dbReference type="Gene3D" id="3.30.450.20">
    <property type="entry name" value="PAS domain"/>
    <property type="match status" value="1"/>
</dbReference>
<dbReference type="EMBL" id="AP024355">
    <property type="protein sequence ID" value="BCR04524.1"/>
    <property type="molecule type" value="Genomic_DNA"/>
</dbReference>
<evidence type="ECO:0000259" key="1">
    <source>
        <dbReference type="PROSITE" id="PS50112"/>
    </source>
</evidence>
<dbReference type="Proteomes" id="UP001319827">
    <property type="component" value="Chromosome"/>
</dbReference>
<sequence>MEKLYREIIELAPDAILFADREGIIRLWNAGAEALFGFTAAEALGQSLDLIIPEKLRARHWEGYRRVMETGVTHYGKDLLSVPALHRQGTQLSSEFSIVMLRDEMGEVSGVAAILRDVTARWQKEKQLKERIAALEKIASQAAG</sequence>
<dbReference type="InterPro" id="IPR013656">
    <property type="entry name" value="PAS_4"/>
</dbReference>
<dbReference type="RefSeq" id="WP_221251987.1">
    <property type="nucleotide sequence ID" value="NZ_AP024355.1"/>
</dbReference>
<organism evidence="3 4">
    <name type="scientific">Desulfuromonas versatilis</name>
    <dbReference type="NCBI Taxonomy" id="2802975"/>
    <lineage>
        <taxon>Bacteria</taxon>
        <taxon>Pseudomonadati</taxon>
        <taxon>Thermodesulfobacteriota</taxon>
        <taxon>Desulfuromonadia</taxon>
        <taxon>Desulfuromonadales</taxon>
        <taxon>Desulfuromonadaceae</taxon>
        <taxon>Desulfuromonas</taxon>
    </lineage>
</organism>
<dbReference type="InterPro" id="IPR035965">
    <property type="entry name" value="PAS-like_dom_sf"/>
</dbReference>
<evidence type="ECO:0000259" key="2">
    <source>
        <dbReference type="PROSITE" id="PS50113"/>
    </source>
</evidence>
<dbReference type="Pfam" id="PF08448">
    <property type="entry name" value="PAS_4"/>
    <property type="match status" value="1"/>
</dbReference>
<name>A0ABM8HRH8_9BACT</name>
<dbReference type="PANTHER" id="PTHR44757:SF2">
    <property type="entry name" value="BIOFILM ARCHITECTURE MAINTENANCE PROTEIN MBAA"/>
    <property type="match status" value="1"/>
</dbReference>
<dbReference type="NCBIfam" id="TIGR00229">
    <property type="entry name" value="sensory_box"/>
    <property type="match status" value="1"/>
</dbReference>
<dbReference type="SMART" id="SM00091">
    <property type="entry name" value="PAS"/>
    <property type="match status" value="1"/>
</dbReference>
<keyword evidence="4" id="KW-1185">Reference proteome</keyword>
<dbReference type="SUPFAM" id="SSF55785">
    <property type="entry name" value="PYP-like sensor domain (PAS domain)"/>
    <property type="match status" value="1"/>
</dbReference>
<dbReference type="GO" id="GO:0016301">
    <property type="term" value="F:kinase activity"/>
    <property type="evidence" value="ECO:0007669"/>
    <property type="project" value="UniProtKB-KW"/>
</dbReference>
<feature type="domain" description="PAS" evidence="1">
    <location>
        <begin position="1"/>
        <end position="71"/>
    </location>
</feature>
<protein>
    <submittedName>
        <fullName evidence="3">Signal transduction histidine kinase</fullName>
    </submittedName>
</protein>
<accession>A0ABM8HRH8</accession>
<dbReference type="CDD" id="cd00130">
    <property type="entry name" value="PAS"/>
    <property type="match status" value="1"/>
</dbReference>